<dbReference type="GO" id="GO:0003677">
    <property type="term" value="F:DNA binding"/>
    <property type="evidence" value="ECO:0007669"/>
    <property type="project" value="InterPro"/>
</dbReference>
<dbReference type="InterPro" id="IPR053163">
    <property type="entry name" value="HTH-type_regulator_Rgg"/>
</dbReference>
<sequence>MEQLGQVFKRLREARHISLSEASGNEFSPSMLSKFESGKNEISAQKLFIALENTHTKVDEYLYLVRGFSESQLVRLQKGVQELELNNDYAGLKHMYELEVKKWEKNPTNRNHKINSLIIKAHMKGLDDATQLSKEEEAFLYDYLFNTDIWGNYELTLFAISSTLISSEIFTKYTREMLHKTDFLGLLNENRSIIQTLLINGFLLCVEKEDFVNAGYFDKYIQDHFFKENEAYYRIIYLWAKGLLKYKLTKQSDGIEQMRQAISILDILNCHQAANYYREALEKEIARSRT</sequence>
<evidence type="ECO:0000313" key="3">
    <source>
        <dbReference type="Proteomes" id="UP000269903"/>
    </source>
</evidence>
<dbReference type="SUPFAM" id="SSF47413">
    <property type="entry name" value="lambda repressor-like DNA-binding domains"/>
    <property type="match status" value="1"/>
</dbReference>
<dbReference type="InterPro" id="IPR010057">
    <property type="entry name" value="Transcription_activator_Rgg_C"/>
</dbReference>
<feature type="domain" description="HTH-type transcriptional regulator Rgg C-terminal" evidence="1">
    <location>
        <begin position="97"/>
        <end position="279"/>
    </location>
</feature>
<proteinExistence type="predicted"/>
<dbReference type="PANTHER" id="PTHR37038:SF12">
    <property type="entry name" value="TRANSCRIPTIONAL REGULATOR"/>
    <property type="match status" value="1"/>
</dbReference>
<dbReference type="NCBIfam" id="TIGR01716">
    <property type="entry name" value="RGG_Cterm"/>
    <property type="match status" value="1"/>
</dbReference>
<dbReference type="InterPro" id="IPR001387">
    <property type="entry name" value="Cro/C1-type_HTH"/>
</dbReference>
<accession>A0A6D2L807</accession>
<reference evidence="2 3" key="1">
    <citation type="submission" date="2018-12" db="EMBL/GenBank/DDBJ databases">
        <authorList>
            <consortium name="Pathogen Informatics"/>
        </authorList>
    </citation>
    <scope>NUCLEOTIDE SEQUENCE [LARGE SCALE GENOMIC DNA]</scope>
    <source>
        <strain evidence="2 3">NCTC6180</strain>
    </source>
</reference>
<evidence type="ECO:0000313" key="2">
    <source>
        <dbReference type="EMBL" id="VEF09191.1"/>
    </source>
</evidence>
<dbReference type="Proteomes" id="UP000269903">
    <property type="component" value="Chromosome"/>
</dbReference>
<evidence type="ECO:0000259" key="1">
    <source>
        <dbReference type="Pfam" id="PF21259"/>
    </source>
</evidence>
<dbReference type="AlphaFoldDB" id="A0A6D2L807"/>
<dbReference type="RefSeq" id="WP_038674628.1">
    <property type="nucleotide sequence ID" value="NZ_CP046040.1"/>
</dbReference>
<dbReference type="CDD" id="cd00093">
    <property type="entry name" value="HTH_XRE"/>
    <property type="match status" value="1"/>
</dbReference>
<dbReference type="Gene3D" id="1.25.40.10">
    <property type="entry name" value="Tetratricopeptide repeat domain"/>
    <property type="match status" value="1"/>
</dbReference>
<protein>
    <submittedName>
        <fullName evidence="2">Putative transcriptional activator Rgg/GadR/MutR</fullName>
    </submittedName>
</protein>
<dbReference type="InterPro" id="IPR011990">
    <property type="entry name" value="TPR-like_helical_dom_sf"/>
</dbReference>
<dbReference type="EMBL" id="LR134317">
    <property type="protein sequence ID" value="VEF09191.1"/>
    <property type="molecule type" value="Genomic_DNA"/>
</dbReference>
<organism evidence="2 3">
    <name type="scientific">Streptococcus equi subsp. zooepidemicus</name>
    <dbReference type="NCBI Taxonomy" id="40041"/>
    <lineage>
        <taxon>Bacteria</taxon>
        <taxon>Bacillati</taxon>
        <taxon>Bacillota</taxon>
        <taxon>Bacilli</taxon>
        <taxon>Lactobacillales</taxon>
        <taxon>Streptococcaceae</taxon>
        <taxon>Streptococcus</taxon>
    </lineage>
</organism>
<name>A0A6D2L807_STRSZ</name>
<dbReference type="InterPro" id="IPR010982">
    <property type="entry name" value="Lambda_DNA-bd_dom_sf"/>
</dbReference>
<dbReference type="PANTHER" id="PTHR37038">
    <property type="entry name" value="TRANSCRIPTIONAL REGULATOR-RELATED"/>
    <property type="match status" value="1"/>
</dbReference>
<dbReference type="Pfam" id="PF21259">
    <property type="entry name" value="Rgg_C"/>
    <property type="match status" value="1"/>
</dbReference>
<gene>
    <name evidence="2" type="primary">mutR_2</name>
    <name evidence="2" type="ORF">NCTC6180_01790</name>
</gene>